<dbReference type="AlphaFoldDB" id="A0A560WG30"/>
<keyword evidence="3" id="KW-1003">Cell membrane</keyword>
<dbReference type="Gene3D" id="1.20.1640.10">
    <property type="entry name" value="Multidrug efflux transporter AcrB transmembrane domain"/>
    <property type="match status" value="2"/>
</dbReference>
<feature type="domain" description="SSD" evidence="8">
    <location>
        <begin position="221"/>
        <end position="326"/>
    </location>
</feature>
<evidence type="ECO:0000313" key="9">
    <source>
        <dbReference type="EMBL" id="TWD16639.1"/>
    </source>
</evidence>
<dbReference type="PANTHER" id="PTHR33406:SF6">
    <property type="entry name" value="MEMBRANE PROTEIN YDGH-RELATED"/>
    <property type="match status" value="1"/>
</dbReference>
<dbReference type="Pfam" id="PF03176">
    <property type="entry name" value="MMPL"/>
    <property type="match status" value="2"/>
</dbReference>
<protein>
    <submittedName>
        <fullName evidence="9">RND superfamily putative drug exporter</fullName>
    </submittedName>
</protein>
<feature type="transmembrane region" description="Helical" evidence="7">
    <location>
        <begin position="12"/>
        <end position="31"/>
    </location>
</feature>
<keyword evidence="10" id="KW-1185">Reference proteome</keyword>
<keyword evidence="4 7" id="KW-0812">Transmembrane</keyword>
<dbReference type="InterPro" id="IPR000731">
    <property type="entry name" value="SSD"/>
</dbReference>
<evidence type="ECO:0000256" key="6">
    <source>
        <dbReference type="ARBA" id="ARBA00023136"/>
    </source>
</evidence>
<evidence type="ECO:0000256" key="7">
    <source>
        <dbReference type="SAM" id="Phobius"/>
    </source>
</evidence>
<organism evidence="9 10">
    <name type="scientific">Marihabitans asiaticum</name>
    <dbReference type="NCBI Taxonomy" id="415218"/>
    <lineage>
        <taxon>Bacteria</taxon>
        <taxon>Bacillati</taxon>
        <taxon>Actinomycetota</taxon>
        <taxon>Actinomycetes</taxon>
        <taxon>Micrococcales</taxon>
        <taxon>Intrasporangiaceae</taxon>
        <taxon>Marihabitans</taxon>
    </lineage>
</organism>
<feature type="transmembrane region" description="Helical" evidence="7">
    <location>
        <begin position="272"/>
        <end position="295"/>
    </location>
</feature>
<keyword evidence="6 7" id="KW-0472">Membrane</keyword>
<proteinExistence type="inferred from homology"/>
<evidence type="ECO:0000256" key="4">
    <source>
        <dbReference type="ARBA" id="ARBA00022692"/>
    </source>
</evidence>
<feature type="domain" description="SSD" evidence="8">
    <location>
        <begin position="535"/>
        <end position="663"/>
    </location>
</feature>
<feature type="transmembrane region" description="Helical" evidence="7">
    <location>
        <begin position="632"/>
        <end position="665"/>
    </location>
</feature>
<evidence type="ECO:0000256" key="3">
    <source>
        <dbReference type="ARBA" id="ARBA00022475"/>
    </source>
</evidence>
<comment type="subcellular location">
    <subcellularLocation>
        <location evidence="1">Cell membrane</location>
        <topology evidence="1">Multi-pass membrane protein</topology>
    </subcellularLocation>
</comment>
<evidence type="ECO:0000313" key="10">
    <source>
        <dbReference type="Proteomes" id="UP000315628"/>
    </source>
</evidence>
<gene>
    <name evidence="9" type="ORF">FB557_0167</name>
</gene>
<feature type="transmembrane region" description="Helical" evidence="7">
    <location>
        <begin position="173"/>
        <end position="197"/>
    </location>
</feature>
<feature type="transmembrane region" description="Helical" evidence="7">
    <location>
        <begin position="231"/>
        <end position="251"/>
    </location>
</feature>
<accession>A0A560WG30</accession>
<feature type="transmembrane region" description="Helical" evidence="7">
    <location>
        <begin position="568"/>
        <end position="590"/>
    </location>
</feature>
<feature type="transmembrane region" description="Helical" evidence="7">
    <location>
        <begin position="602"/>
        <end position="626"/>
    </location>
</feature>
<evidence type="ECO:0000256" key="1">
    <source>
        <dbReference type="ARBA" id="ARBA00004651"/>
    </source>
</evidence>
<evidence type="ECO:0000259" key="8">
    <source>
        <dbReference type="PROSITE" id="PS50156"/>
    </source>
</evidence>
<dbReference type="PANTHER" id="PTHR33406">
    <property type="entry name" value="MEMBRANE PROTEIN MJ1562-RELATED"/>
    <property type="match status" value="1"/>
</dbReference>
<dbReference type="GO" id="GO:0005886">
    <property type="term" value="C:plasma membrane"/>
    <property type="evidence" value="ECO:0007669"/>
    <property type="project" value="UniProtKB-SubCell"/>
</dbReference>
<dbReference type="EMBL" id="VIUW01000001">
    <property type="protein sequence ID" value="TWD16639.1"/>
    <property type="molecule type" value="Genomic_DNA"/>
</dbReference>
<feature type="transmembrane region" description="Helical" evidence="7">
    <location>
        <begin position="507"/>
        <end position="525"/>
    </location>
</feature>
<evidence type="ECO:0000256" key="2">
    <source>
        <dbReference type="ARBA" id="ARBA00010157"/>
    </source>
</evidence>
<dbReference type="PROSITE" id="PS50156">
    <property type="entry name" value="SSD"/>
    <property type="match status" value="2"/>
</dbReference>
<reference evidence="9 10" key="1">
    <citation type="submission" date="2019-06" db="EMBL/GenBank/DDBJ databases">
        <title>Sequencing the genomes of 1000 actinobacteria strains.</title>
        <authorList>
            <person name="Klenk H.-P."/>
        </authorList>
    </citation>
    <scope>NUCLEOTIDE SEQUENCE [LARGE SCALE GENOMIC DNA]</scope>
    <source>
        <strain evidence="9 10">DSM 18935</strain>
    </source>
</reference>
<dbReference type="SUPFAM" id="SSF82866">
    <property type="entry name" value="Multidrug efflux transporter AcrB transmembrane domain"/>
    <property type="match status" value="2"/>
</dbReference>
<feature type="transmembrane region" description="Helical" evidence="7">
    <location>
        <begin position="301"/>
        <end position="328"/>
    </location>
</feature>
<keyword evidence="5 7" id="KW-1133">Transmembrane helix</keyword>
<dbReference type="InterPro" id="IPR050545">
    <property type="entry name" value="Mycobact_MmpL"/>
</dbReference>
<sequence>MQRLAAFVTNARTAWIVIVVALIASGAFFGLGQGERLPSPTETMPVGADSTTARELAEELPQADDGTAIVLFESQDGPLSRDQLESIGTLASQIGAEGGEGGRPPFAPSEDGQAAIVVVPVDGETSTEQNEAVTALRDQLREQSPDGVSTGVTGPAAISGDLAAVFEGADFRLLAATAAVVAILLLVTYRSPILWIFPLLVIGTGDRVASILATRGLNAAGVAWDESVTGIISVLVFGAGTNYALLLISRYRDELRTREDRREALRVALTRTAHAVLSSATTVVVGVLTLMLSAFPATRGLGLGSAIGIVIAVIYALIVLPAVLSYLGRWVFWPKVPRTDQAALSEHRTVWRRIGDTVARRPGAFVAGTLVALAVAAIGVSQMRLGLPEAEQFLDTPDSIATAQRLGDHFPAGSVQPTTIVTKGDAQEITDVASGVGGVDSVRPSSAAEDGSLTSLQVILAEDPDSDAAQQTVRDLRAALAPFDETYVGGATAEALDADEAHAGDRWLIMPLALVLVLVALMLLLRSIAAPIILVLTVLATFAASLGLSWWIFTEILGFTALGSNAPLYAFLFLVALGVDYNIFLVTRALEERGEHGTREGMLRALAATGGVITSAGILLAAVFAVLGVLPLVVLAQVGTIICVGVLLDTLLVRTVLVPAIALTLGDRFWWPRQA</sequence>
<evidence type="ECO:0000256" key="5">
    <source>
        <dbReference type="ARBA" id="ARBA00022989"/>
    </source>
</evidence>
<dbReference type="Proteomes" id="UP000315628">
    <property type="component" value="Unassembled WGS sequence"/>
</dbReference>
<feature type="transmembrane region" description="Helical" evidence="7">
    <location>
        <begin position="532"/>
        <end position="553"/>
    </location>
</feature>
<dbReference type="InterPro" id="IPR004869">
    <property type="entry name" value="MMPL_dom"/>
</dbReference>
<comment type="caution">
    <text evidence="9">The sequence shown here is derived from an EMBL/GenBank/DDBJ whole genome shotgun (WGS) entry which is preliminary data.</text>
</comment>
<comment type="similarity">
    <text evidence="2">Belongs to the resistance-nodulation-cell division (RND) (TC 2.A.6) family. MmpL subfamily.</text>
</comment>
<name>A0A560WG30_9MICO</name>
<feature type="transmembrane region" description="Helical" evidence="7">
    <location>
        <begin position="362"/>
        <end position="380"/>
    </location>
</feature>
<dbReference type="RefSeq" id="WP_246074275.1">
    <property type="nucleotide sequence ID" value="NZ_BAAAYT010000001.1"/>
</dbReference>